<dbReference type="KEGG" id="des:DSOUD_1539"/>
<dbReference type="OrthoDB" id="5518114at2"/>
<dbReference type="Gene3D" id="3.40.30.10">
    <property type="entry name" value="Glutaredoxin"/>
    <property type="match status" value="1"/>
</dbReference>
<dbReference type="PATRIC" id="fig|1603606.3.peg.1677"/>
<dbReference type="Proteomes" id="UP000057158">
    <property type="component" value="Chromosome"/>
</dbReference>
<evidence type="ECO:0008006" key="3">
    <source>
        <dbReference type="Google" id="ProtNLM"/>
    </source>
</evidence>
<evidence type="ECO:0000313" key="2">
    <source>
        <dbReference type="Proteomes" id="UP000057158"/>
    </source>
</evidence>
<dbReference type="STRING" id="1603606.DSOUD_1539"/>
<dbReference type="Pfam" id="PF13911">
    <property type="entry name" value="AhpC-TSA_2"/>
    <property type="match status" value="1"/>
</dbReference>
<sequence>MRDHETDFARRRIKVAIITFENDFFARSYAAETDLEWPLLIDANRDLYRGYDILSATFWDVWGPSTWRAYARELLKGQRLHKAEGDVMQRGGDVLIDPEGIVRLHHVGEGPADRPAVETILALVTP</sequence>
<organism evidence="1 2">
    <name type="scientific">Desulfuromonas soudanensis</name>
    <dbReference type="NCBI Taxonomy" id="1603606"/>
    <lineage>
        <taxon>Bacteria</taxon>
        <taxon>Pseudomonadati</taxon>
        <taxon>Thermodesulfobacteriota</taxon>
        <taxon>Desulfuromonadia</taxon>
        <taxon>Desulfuromonadales</taxon>
        <taxon>Desulfuromonadaceae</taxon>
        <taxon>Desulfuromonas</taxon>
    </lineage>
</organism>
<name>A0A0M5ITS8_9BACT</name>
<dbReference type="InterPro" id="IPR032801">
    <property type="entry name" value="PXL2A/B/C"/>
</dbReference>
<dbReference type="SUPFAM" id="SSF52833">
    <property type="entry name" value="Thioredoxin-like"/>
    <property type="match status" value="1"/>
</dbReference>
<dbReference type="AlphaFoldDB" id="A0A0M5ITS8"/>
<dbReference type="NCBIfam" id="NF040769">
    <property type="entry name" value="SelL_rel_redox"/>
    <property type="match status" value="1"/>
</dbReference>
<dbReference type="EMBL" id="CP010802">
    <property type="protein sequence ID" value="ALC16318.1"/>
    <property type="molecule type" value="Genomic_DNA"/>
</dbReference>
<reference evidence="1 2" key="1">
    <citation type="submission" date="2015-07" db="EMBL/GenBank/DDBJ databases">
        <title>Isolation and Genomic Characterization of a Novel Halophilic Metal-Reducing Deltaproteobacterium from the Deep Subsurface.</title>
        <authorList>
            <person name="Badalamenti J.P."/>
            <person name="Summers Z.M."/>
            <person name="Gralnick J.A."/>
            <person name="Bond D.R."/>
        </authorList>
    </citation>
    <scope>NUCLEOTIDE SEQUENCE [LARGE SCALE GENOMIC DNA]</scope>
    <source>
        <strain evidence="1 2">WTL</strain>
    </source>
</reference>
<evidence type="ECO:0000313" key="1">
    <source>
        <dbReference type="EMBL" id="ALC16318.1"/>
    </source>
</evidence>
<proteinExistence type="predicted"/>
<dbReference type="InterPro" id="IPR036249">
    <property type="entry name" value="Thioredoxin-like_sf"/>
</dbReference>
<gene>
    <name evidence="1" type="ORF">DSOUD_1539</name>
</gene>
<accession>A0A0M5ITS8</accession>
<keyword evidence="2" id="KW-1185">Reference proteome</keyword>
<protein>
    <recommendedName>
        <fullName evidence="3">Peroxiredoxin</fullName>
    </recommendedName>
</protein>